<reference evidence="2 3" key="1">
    <citation type="submission" date="2014-03" db="EMBL/GenBank/DDBJ databases">
        <title>Complete genome sequence of Pseudomonas stutzeri 19SMN4.</title>
        <authorList>
            <person name="Brunet-Galmes I."/>
            <person name="Nogales B."/>
            <person name="Busquets A."/>
            <person name="Pena A."/>
            <person name="Gomila M."/>
            <person name="Garcia-Valdes E."/>
            <person name="Lalucat J."/>
            <person name="Bennasar A."/>
            <person name="Bosch R."/>
        </authorList>
    </citation>
    <scope>NUCLEOTIDE SEQUENCE [LARGE SCALE GENOMIC DNA]</scope>
    <source>
        <strain evidence="2 3">19SMN4</strain>
    </source>
</reference>
<organism evidence="2 3">
    <name type="scientific">Stutzerimonas stutzeri</name>
    <name type="common">Pseudomonas stutzeri</name>
    <dbReference type="NCBI Taxonomy" id="316"/>
    <lineage>
        <taxon>Bacteria</taxon>
        <taxon>Pseudomonadati</taxon>
        <taxon>Pseudomonadota</taxon>
        <taxon>Gammaproteobacteria</taxon>
        <taxon>Pseudomonadales</taxon>
        <taxon>Pseudomonadaceae</taxon>
        <taxon>Stutzerimonas</taxon>
    </lineage>
</organism>
<feature type="chain" id="PRO_5001525008" evidence="1">
    <location>
        <begin position="20"/>
        <end position="81"/>
    </location>
</feature>
<feature type="signal peptide" evidence="1">
    <location>
        <begin position="1"/>
        <end position="19"/>
    </location>
</feature>
<protein>
    <submittedName>
        <fullName evidence="2">Uncharacterized protein</fullName>
    </submittedName>
</protein>
<dbReference type="OrthoDB" id="8480939at2"/>
<keyword evidence="1" id="KW-0732">Signal</keyword>
<dbReference type="KEGG" id="pstu:UIB01_11515"/>
<evidence type="ECO:0000313" key="3">
    <source>
        <dbReference type="Proteomes" id="UP000025238"/>
    </source>
</evidence>
<name>A0A023WSZ7_STUST</name>
<gene>
    <name evidence="2" type="ORF">UIB01_11515</name>
</gene>
<dbReference type="Proteomes" id="UP000025238">
    <property type="component" value="Chromosome"/>
</dbReference>
<sequence>MRRLTAYAFAVLFSSPLLAMHCPMDMAKIDEQLKTNPPKDAATLQQVRELRAEGEQLHQAGKHADSVRVLGRALYLLGLKP</sequence>
<dbReference type="PATRIC" id="fig|316.97.peg.2308"/>
<dbReference type="AlphaFoldDB" id="A0A023WSZ7"/>
<evidence type="ECO:0000313" key="2">
    <source>
        <dbReference type="EMBL" id="AHY43066.1"/>
    </source>
</evidence>
<evidence type="ECO:0000256" key="1">
    <source>
        <dbReference type="SAM" id="SignalP"/>
    </source>
</evidence>
<accession>A0A023WSZ7</accession>
<dbReference type="EMBL" id="CP007509">
    <property type="protein sequence ID" value="AHY43066.1"/>
    <property type="molecule type" value="Genomic_DNA"/>
</dbReference>
<proteinExistence type="predicted"/>